<dbReference type="InterPro" id="IPR003661">
    <property type="entry name" value="HisK_dim/P_dom"/>
</dbReference>
<keyword evidence="3" id="KW-0597">Phosphoprotein</keyword>
<organism evidence="6 7">
    <name type="scientific">Candidatus Bealeia paramacronuclearis</name>
    <dbReference type="NCBI Taxonomy" id="1921001"/>
    <lineage>
        <taxon>Bacteria</taxon>
        <taxon>Pseudomonadati</taxon>
        <taxon>Pseudomonadota</taxon>
        <taxon>Alphaproteobacteria</taxon>
        <taxon>Holosporales</taxon>
        <taxon>Holosporaceae</taxon>
        <taxon>Candidatus Bealeia</taxon>
    </lineage>
</organism>
<comment type="catalytic activity">
    <reaction evidence="1">
        <text>ATP + protein L-histidine = ADP + protein N-phospho-L-histidine.</text>
        <dbReference type="EC" id="2.7.13.3"/>
    </reaction>
</comment>
<dbReference type="PROSITE" id="PS50110">
    <property type="entry name" value="RESPONSE_REGULATORY"/>
    <property type="match status" value="1"/>
</dbReference>
<dbReference type="InterPro" id="IPR029787">
    <property type="entry name" value="Nucleotide_cyclase"/>
</dbReference>
<dbReference type="SUPFAM" id="SSF55073">
    <property type="entry name" value="Nucleotide cyclase"/>
    <property type="match status" value="1"/>
</dbReference>
<proteinExistence type="predicted"/>
<dbReference type="Pfam" id="PF00512">
    <property type="entry name" value="HisKA"/>
    <property type="match status" value="1"/>
</dbReference>
<feature type="domain" description="Response regulatory" evidence="4">
    <location>
        <begin position="165"/>
        <end position="281"/>
    </location>
</feature>
<keyword evidence="7" id="KW-1185">Reference proteome</keyword>
<dbReference type="InterPro" id="IPR001789">
    <property type="entry name" value="Sig_transdc_resp-reg_receiver"/>
</dbReference>
<feature type="modified residue" description="4-aspartylphosphate" evidence="3">
    <location>
        <position position="214"/>
    </location>
</feature>
<dbReference type="SUPFAM" id="SSF47384">
    <property type="entry name" value="Homodimeric domain of signal transducing histidine kinase"/>
    <property type="match status" value="1"/>
</dbReference>
<gene>
    <name evidence="6" type="ORF">Bealeia1_00303</name>
</gene>
<dbReference type="Pfam" id="PF00072">
    <property type="entry name" value="Response_reg"/>
    <property type="match status" value="1"/>
</dbReference>
<dbReference type="SMART" id="SM00448">
    <property type="entry name" value="REC"/>
    <property type="match status" value="1"/>
</dbReference>
<dbReference type="Pfam" id="PF12860">
    <property type="entry name" value="PAS_7"/>
    <property type="match status" value="1"/>
</dbReference>
<dbReference type="EC" id="2.7.13.3" evidence="2"/>
<dbReference type="SMART" id="SM00267">
    <property type="entry name" value="GGDEF"/>
    <property type="match status" value="1"/>
</dbReference>
<evidence type="ECO:0000313" key="6">
    <source>
        <dbReference type="EMBL" id="WVX66130.1"/>
    </source>
</evidence>
<dbReference type="Pfam" id="PF00990">
    <property type="entry name" value="GGDEF"/>
    <property type="match status" value="1"/>
</dbReference>
<evidence type="ECO:0000256" key="1">
    <source>
        <dbReference type="ARBA" id="ARBA00000085"/>
    </source>
</evidence>
<evidence type="ECO:0000259" key="5">
    <source>
        <dbReference type="PROSITE" id="PS50887"/>
    </source>
</evidence>
<sequence length="602" mass="68922">MKKHNAETLQDSSIKNGIPLKLELLQEGLTHHINDISEEFSKTFPEFVDDLEKIKSANTKLKSNLEDLPNLQPDYDSNLGEFWSKIRHDLKTPINAIKNYAEMIVEDLKSEEKKHENFISAFEWISRSAEDLVPLINLIGSEYKIDTYDLHASDDEDVWFEGEGTVLVIDDNKDNCDVLSRRLEKAGLTVLVANDGYKGLQTIREKFVDLVLLDIMMPGMMGYEVLERMKGDEKFKHIPVLMISSVSELSSIVRCIKIGADDYLPTPFNPVLLKARISAGLHKKRNLDREKSLMTEVIVARKQLETAIQSIEEGFAVFNPKDELVMHNAPFENMYPWLFQMGPQNSTYQDFLREGLANGTFMLDRRKNETPEDWYETRRMYHKKPKKPWIQRLSNGTWVEIHEYKTPDEGTVSIHKDITQRKREEEHLLYLAHHDPLTGLPNRAEFEDKLQNAFRKARTENTTLALLFMDLDGFKKVNDTLGHEFGDYLLIQVAARLKEVLREGDLVARLGGDEFCIIIQGYSNKESVEKVAKRVLESVGTSIVHNGHMANYGVSIGISIFPEGGKIPEDLMKSADDAMYTAKKAGKGSYHFYGTQKEKKKD</sequence>
<dbReference type="SUPFAM" id="SSF52172">
    <property type="entry name" value="CheY-like"/>
    <property type="match status" value="1"/>
</dbReference>
<accession>A0ABZ2C177</accession>
<dbReference type="CDD" id="cd01949">
    <property type="entry name" value="GGDEF"/>
    <property type="match status" value="1"/>
</dbReference>
<evidence type="ECO:0000259" key="4">
    <source>
        <dbReference type="PROSITE" id="PS50110"/>
    </source>
</evidence>
<dbReference type="InterPro" id="IPR000160">
    <property type="entry name" value="GGDEF_dom"/>
</dbReference>
<dbReference type="PROSITE" id="PS50887">
    <property type="entry name" value="GGDEF"/>
    <property type="match status" value="1"/>
</dbReference>
<dbReference type="CDD" id="cd00082">
    <property type="entry name" value="HisKA"/>
    <property type="match status" value="1"/>
</dbReference>
<dbReference type="InterPro" id="IPR011006">
    <property type="entry name" value="CheY-like_superfamily"/>
</dbReference>
<feature type="domain" description="GGDEF" evidence="5">
    <location>
        <begin position="462"/>
        <end position="595"/>
    </location>
</feature>
<dbReference type="Gene3D" id="3.30.70.270">
    <property type="match status" value="1"/>
</dbReference>
<dbReference type="PANTHER" id="PTHR46663:SF2">
    <property type="entry name" value="GGDEF DOMAIN-CONTAINING PROTEIN"/>
    <property type="match status" value="1"/>
</dbReference>
<dbReference type="PANTHER" id="PTHR46663">
    <property type="entry name" value="DIGUANYLATE CYCLASE DGCT-RELATED"/>
    <property type="match status" value="1"/>
</dbReference>
<dbReference type="NCBIfam" id="TIGR00254">
    <property type="entry name" value="GGDEF"/>
    <property type="match status" value="1"/>
</dbReference>
<dbReference type="RefSeq" id="WP_331256661.1">
    <property type="nucleotide sequence ID" value="NZ_CP133270.1"/>
</dbReference>
<dbReference type="Gene3D" id="3.40.50.2300">
    <property type="match status" value="1"/>
</dbReference>
<dbReference type="Proteomes" id="UP001330434">
    <property type="component" value="Chromosome"/>
</dbReference>
<evidence type="ECO:0000256" key="3">
    <source>
        <dbReference type="PROSITE-ProRule" id="PRU00169"/>
    </source>
</evidence>
<dbReference type="InterPro" id="IPR052163">
    <property type="entry name" value="DGC-Regulatory_Protein"/>
</dbReference>
<dbReference type="EMBL" id="CP133270">
    <property type="protein sequence ID" value="WVX66130.1"/>
    <property type="molecule type" value="Genomic_DNA"/>
</dbReference>
<protein>
    <recommendedName>
        <fullName evidence="2">histidine kinase</fullName>
        <ecNumber evidence="2">2.7.13.3</ecNumber>
    </recommendedName>
</protein>
<dbReference type="Gene3D" id="3.30.450.20">
    <property type="entry name" value="PAS domain"/>
    <property type="match status" value="1"/>
</dbReference>
<evidence type="ECO:0000313" key="7">
    <source>
        <dbReference type="Proteomes" id="UP001330434"/>
    </source>
</evidence>
<evidence type="ECO:0000256" key="2">
    <source>
        <dbReference type="ARBA" id="ARBA00012438"/>
    </source>
</evidence>
<dbReference type="SMART" id="SM00388">
    <property type="entry name" value="HisKA"/>
    <property type="match status" value="1"/>
</dbReference>
<dbReference type="Gene3D" id="1.10.287.130">
    <property type="match status" value="1"/>
</dbReference>
<reference evidence="6 7" key="1">
    <citation type="journal article" date="2024" name="Environ. Microbiol.">
        <title>Novel evolutionary insights on the interactions of the Holosporales (Alphaproteobacteria) with eukaryotic hosts from comparative genomics.</title>
        <authorList>
            <person name="Giovannini M."/>
            <person name="Petroni G."/>
            <person name="Castelli M."/>
        </authorList>
    </citation>
    <scope>NUCLEOTIDE SEQUENCE [LARGE SCALE GENOMIC DNA]</scope>
    <source>
        <strain evidence="6 7">US_Bl 15I1</strain>
    </source>
</reference>
<dbReference type="InterPro" id="IPR036097">
    <property type="entry name" value="HisK_dim/P_sf"/>
</dbReference>
<name>A0ABZ2C177_9PROT</name>
<dbReference type="InterPro" id="IPR043128">
    <property type="entry name" value="Rev_trsase/Diguanyl_cyclase"/>
</dbReference>